<sequence length="266" mass="30448">MAFKRKNPFGYSYASKRFRKFSPRRVPVRRRRRRSNKQWYRRFTFKKTYSRPSHVSIYKKKKTIVMSNRWTRGSGPRKGKPSPRIETSWLNVRCQPDLTSLIVNDHCSEPNNPFYSWFHMTGIFGSDSAAIHIDDLTRVYIESFIVKSQAVATQSFEYRILVCSGPVMPSASTFATAVDGDGYSRMSLHGDSSVGSTDNSTRTLYRLDPHAPFQNYFDNYNSHSGTAVDATINPDSEIIYDSDRIRHVVTTGSLPVDITVNIPIHA</sequence>
<organism evidence="1 2">
    <name type="scientific">Choiromyces venosus 120613-1</name>
    <dbReference type="NCBI Taxonomy" id="1336337"/>
    <lineage>
        <taxon>Eukaryota</taxon>
        <taxon>Fungi</taxon>
        <taxon>Dikarya</taxon>
        <taxon>Ascomycota</taxon>
        <taxon>Pezizomycotina</taxon>
        <taxon>Pezizomycetes</taxon>
        <taxon>Pezizales</taxon>
        <taxon>Tuberaceae</taxon>
        <taxon>Choiromyces</taxon>
    </lineage>
</organism>
<evidence type="ECO:0000313" key="1">
    <source>
        <dbReference type="EMBL" id="RPA98703.1"/>
    </source>
</evidence>
<dbReference type="EMBL" id="ML120393">
    <property type="protein sequence ID" value="RPA98703.1"/>
    <property type="molecule type" value="Genomic_DNA"/>
</dbReference>
<keyword evidence="2" id="KW-1185">Reference proteome</keyword>
<dbReference type="Proteomes" id="UP000276215">
    <property type="component" value="Unassembled WGS sequence"/>
</dbReference>
<gene>
    <name evidence="1" type="ORF">L873DRAFT_1844031</name>
</gene>
<protein>
    <recommendedName>
        <fullName evidence="3">Capsid protein</fullName>
    </recommendedName>
</protein>
<evidence type="ECO:0008006" key="3">
    <source>
        <dbReference type="Google" id="ProtNLM"/>
    </source>
</evidence>
<evidence type="ECO:0000313" key="2">
    <source>
        <dbReference type="Proteomes" id="UP000276215"/>
    </source>
</evidence>
<name>A0A3N4JKD1_9PEZI</name>
<dbReference type="AlphaFoldDB" id="A0A3N4JKD1"/>
<proteinExistence type="predicted"/>
<reference evidence="1 2" key="1">
    <citation type="journal article" date="2018" name="Nat. Ecol. Evol.">
        <title>Pezizomycetes genomes reveal the molecular basis of ectomycorrhizal truffle lifestyle.</title>
        <authorList>
            <person name="Murat C."/>
            <person name="Payen T."/>
            <person name="Noel B."/>
            <person name="Kuo A."/>
            <person name="Morin E."/>
            <person name="Chen J."/>
            <person name="Kohler A."/>
            <person name="Krizsan K."/>
            <person name="Balestrini R."/>
            <person name="Da Silva C."/>
            <person name="Montanini B."/>
            <person name="Hainaut M."/>
            <person name="Levati E."/>
            <person name="Barry K.W."/>
            <person name="Belfiori B."/>
            <person name="Cichocki N."/>
            <person name="Clum A."/>
            <person name="Dockter R.B."/>
            <person name="Fauchery L."/>
            <person name="Guy J."/>
            <person name="Iotti M."/>
            <person name="Le Tacon F."/>
            <person name="Lindquist E.A."/>
            <person name="Lipzen A."/>
            <person name="Malagnac F."/>
            <person name="Mello A."/>
            <person name="Molinier V."/>
            <person name="Miyauchi S."/>
            <person name="Poulain J."/>
            <person name="Riccioni C."/>
            <person name="Rubini A."/>
            <person name="Sitrit Y."/>
            <person name="Splivallo R."/>
            <person name="Traeger S."/>
            <person name="Wang M."/>
            <person name="Zifcakova L."/>
            <person name="Wipf D."/>
            <person name="Zambonelli A."/>
            <person name="Paolocci F."/>
            <person name="Nowrousian M."/>
            <person name="Ottonello S."/>
            <person name="Baldrian P."/>
            <person name="Spatafora J.W."/>
            <person name="Henrissat B."/>
            <person name="Nagy L.G."/>
            <person name="Aury J.M."/>
            <person name="Wincker P."/>
            <person name="Grigoriev I.V."/>
            <person name="Bonfante P."/>
            <person name="Martin F.M."/>
        </authorList>
    </citation>
    <scope>NUCLEOTIDE SEQUENCE [LARGE SCALE GENOMIC DNA]</scope>
    <source>
        <strain evidence="1 2">120613-1</strain>
    </source>
</reference>
<accession>A0A3N4JKD1</accession>